<dbReference type="AlphaFoldDB" id="A0A3P1XCB6"/>
<dbReference type="RefSeq" id="WP_148091589.1">
    <property type="nucleotide sequence ID" value="NZ_RQYS01000110.1"/>
</dbReference>
<evidence type="ECO:0000313" key="1">
    <source>
        <dbReference type="EMBL" id="RRD56462.1"/>
    </source>
</evidence>
<feature type="non-terminal residue" evidence="1">
    <location>
        <position position="1"/>
    </location>
</feature>
<organism evidence="1 2">
    <name type="scientific">Tannerella forsythia</name>
    <name type="common">Bacteroides forsythus</name>
    <dbReference type="NCBI Taxonomy" id="28112"/>
    <lineage>
        <taxon>Bacteria</taxon>
        <taxon>Pseudomonadati</taxon>
        <taxon>Bacteroidota</taxon>
        <taxon>Bacteroidia</taxon>
        <taxon>Bacteroidales</taxon>
        <taxon>Tannerellaceae</taxon>
        <taxon>Tannerella</taxon>
    </lineage>
</organism>
<accession>A0A3P1XCB6</accession>
<name>A0A3P1XCB6_TANFO</name>
<dbReference type="Gene3D" id="2.60.40.10">
    <property type="entry name" value="Immunoglobulins"/>
    <property type="match status" value="1"/>
</dbReference>
<comment type="caution">
    <text evidence="1">The sequence shown here is derived from an EMBL/GenBank/DDBJ whole genome shotgun (WGS) entry which is preliminary data.</text>
</comment>
<gene>
    <name evidence="1" type="ORF">EII40_13745</name>
</gene>
<dbReference type="EMBL" id="RQYS01000110">
    <property type="protein sequence ID" value="RRD56462.1"/>
    <property type="molecule type" value="Genomic_DNA"/>
</dbReference>
<dbReference type="InterPro" id="IPR013783">
    <property type="entry name" value="Ig-like_fold"/>
</dbReference>
<dbReference type="Proteomes" id="UP000278609">
    <property type="component" value="Unassembled WGS sequence"/>
</dbReference>
<reference evidence="1 2" key="1">
    <citation type="submission" date="2018-11" db="EMBL/GenBank/DDBJ databases">
        <title>Genomes From Bacteria Associated with the Canine Oral Cavity: a Test Case for Automated Genome-Based Taxonomic Assignment.</title>
        <authorList>
            <person name="Coil D.A."/>
            <person name="Jospin G."/>
            <person name="Darling A.E."/>
            <person name="Wallis C."/>
            <person name="Davis I.J."/>
            <person name="Harris S."/>
            <person name="Eisen J.A."/>
            <person name="Holcombe L.J."/>
            <person name="O'Flynn C."/>
        </authorList>
    </citation>
    <scope>NUCLEOTIDE SEQUENCE [LARGE SCALE GENOMIC DNA]</scope>
    <source>
        <strain evidence="1 2">OH2617_COT-023</strain>
    </source>
</reference>
<protein>
    <submittedName>
        <fullName evidence="1">Uncharacterized protein</fullName>
    </submittedName>
</protein>
<sequence>QHFSMSDYGGPGIYIATPRVTPHSADVTIAYHLQNRSDVLQALTLETVIRKDVRLYCIGVYWSFKYFTQDVLFADIKSR</sequence>
<proteinExistence type="predicted"/>
<dbReference type="OrthoDB" id="9801077at2"/>
<evidence type="ECO:0000313" key="2">
    <source>
        <dbReference type="Proteomes" id="UP000278609"/>
    </source>
</evidence>